<comment type="caution">
    <text evidence="1">The sequence shown here is derived from an EMBL/GenBank/DDBJ whole genome shotgun (WGS) entry which is preliminary data.</text>
</comment>
<dbReference type="OMA" id="RNFNIMA"/>
<evidence type="ECO:0000313" key="2">
    <source>
        <dbReference type="Proteomes" id="UP000688137"/>
    </source>
</evidence>
<protein>
    <submittedName>
        <fullName evidence="1">Uncharacterized protein</fullName>
    </submittedName>
</protein>
<sequence length="219" mass="25508">MKQVPSSNDYSILRKIQIPHTHTQPKESNITLGRTTSYESSQFCKSFNIMAFRRASTKEDINNTLQTKNLSSTQETLTLINLNFIKQSQLYLSPSSYIEMNQLQTKVWKSLQKQTLQKVYSIDIIVLLKNQNEYEFKFDISKLSCFLMVKELSNLISQAYMDRINQTNLKRSFFFPYLSILVGRVKTQKLDGNMRLFELVHILLNGQNTLILQESTQSL</sequence>
<proteinExistence type="predicted"/>
<evidence type="ECO:0000313" key="1">
    <source>
        <dbReference type="EMBL" id="CAD8105377.1"/>
    </source>
</evidence>
<dbReference type="EMBL" id="CAJJDM010000130">
    <property type="protein sequence ID" value="CAD8105377.1"/>
    <property type="molecule type" value="Genomic_DNA"/>
</dbReference>
<dbReference type="Proteomes" id="UP000688137">
    <property type="component" value="Unassembled WGS sequence"/>
</dbReference>
<accession>A0A8S1PPS3</accession>
<dbReference type="AlphaFoldDB" id="A0A8S1PPS3"/>
<gene>
    <name evidence="1" type="ORF">PPRIM_AZ9-3.1.T1270041</name>
</gene>
<name>A0A8S1PPS3_PARPR</name>
<reference evidence="1" key="1">
    <citation type="submission" date="2021-01" db="EMBL/GenBank/DDBJ databases">
        <authorList>
            <consortium name="Genoscope - CEA"/>
            <person name="William W."/>
        </authorList>
    </citation>
    <scope>NUCLEOTIDE SEQUENCE</scope>
</reference>
<keyword evidence="2" id="KW-1185">Reference proteome</keyword>
<organism evidence="1 2">
    <name type="scientific">Paramecium primaurelia</name>
    <dbReference type="NCBI Taxonomy" id="5886"/>
    <lineage>
        <taxon>Eukaryota</taxon>
        <taxon>Sar</taxon>
        <taxon>Alveolata</taxon>
        <taxon>Ciliophora</taxon>
        <taxon>Intramacronucleata</taxon>
        <taxon>Oligohymenophorea</taxon>
        <taxon>Peniculida</taxon>
        <taxon>Parameciidae</taxon>
        <taxon>Paramecium</taxon>
    </lineage>
</organism>